<name>A0ACC3CV58_9PEZI</name>
<dbReference type="Proteomes" id="UP001186974">
    <property type="component" value="Unassembled WGS sequence"/>
</dbReference>
<organism evidence="1 2">
    <name type="scientific">Coniosporium uncinatum</name>
    <dbReference type="NCBI Taxonomy" id="93489"/>
    <lineage>
        <taxon>Eukaryota</taxon>
        <taxon>Fungi</taxon>
        <taxon>Dikarya</taxon>
        <taxon>Ascomycota</taxon>
        <taxon>Pezizomycotina</taxon>
        <taxon>Dothideomycetes</taxon>
        <taxon>Dothideomycetes incertae sedis</taxon>
        <taxon>Coniosporium</taxon>
    </lineage>
</organism>
<keyword evidence="2" id="KW-1185">Reference proteome</keyword>
<dbReference type="EMBL" id="JAWDJW010011351">
    <property type="protein sequence ID" value="KAK3044863.1"/>
    <property type="molecule type" value="Genomic_DNA"/>
</dbReference>
<protein>
    <submittedName>
        <fullName evidence="1">Uncharacterized protein</fullName>
    </submittedName>
</protein>
<evidence type="ECO:0000313" key="1">
    <source>
        <dbReference type="EMBL" id="KAK3044863.1"/>
    </source>
</evidence>
<sequence length="146" mass="16243">MLYLDQPVQVGLSYDTLTNVTVDMMTSEVTVLGSNETIAAQNNSMLVGTYPSQNGNFTSLGSENAAIALWHFLQTWLQEFPAYRSNDNRVSIATESYGGRYGPAFAAFFEEQNQRIQNGSFTDDDGEMFVIDLDTLMIINGCIDRQ</sequence>
<comment type="caution">
    <text evidence="1">The sequence shown here is derived from an EMBL/GenBank/DDBJ whole genome shotgun (WGS) entry which is preliminary data.</text>
</comment>
<gene>
    <name evidence="1" type="ORF">LTS18_000154</name>
</gene>
<reference evidence="1" key="1">
    <citation type="submission" date="2024-09" db="EMBL/GenBank/DDBJ databases">
        <title>Black Yeasts Isolated from many extreme environments.</title>
        <authorList>
            <person name="Coleine C."/>
            <person name="Stajich J.E."/>
            <person name="Selbmann L."/>
        </authorList>
    </citation>
    <scope>NUCLEOTIDE SEQUENCE</scope>
    <source>
        <strain evidence="1">CCFEE 5737</strain>
    </source>
</reference>
<proteinExistence type="predicted"/>
<feature type="non-terminal residue" evidence="1">
    <location>
        <position position="146"/>
    </location>
</feature>
<accession>A0ACC3CV58</accession>
<evidence type="ECO:0000313" key="2">
    <source>
        <dbReference type="Proteomes" id="UP001186974"/>
    </source>
</evidence>